<evidence type="ECO:0000256" key="9">
    <source>
        <dbReference type="HAMAP-Rule" id="MF_00916"/>
    </source>
</evidence>
<feature type="active site" description="Proton donor" evidence="9">
    <location>
        <position position="144"/>
    </location>
</feature>
<feature type="binding site" evidence="9">
    <location>
        <begin position="251"/>
        <end position="252"/>
    </location>
    <ligand>
        <name>cob(II)alamin</name>
        <dbReference type="ChEBI" id="CHEBI:16304"/>
    </ligand>
</feature>
<keyword evidence="4 9" id="KW-0479">Metal-binding</keyword>
<organism evidence="11 12">
    <name type="scientific">Undibacterium griseum</name>
    <dbReference type="NCBI Taxonomy" id="2762295"/>
    <lineage>
        <taxon>Bacteria</taxon>
        <taxon>Pseudomonadati</taxon>
        <taxon>Pseudomonadota</taxon>
        <taxon>Betaproteobacteria</taxon>
        <taxon>Burkholderiales</taxon>
        <taxon>Oxalobacteraceae</taxon>
        <taxon>Undibacterium</taxon>
    </lineage>
</organism>
<evidence type="ECO:0000259" key="10">
    <source>
        <dbReference type="PROSITE" id="PS51379"/>
    </source>
</evidence>
<dbReference type="PROSITE" id="PS51379">
    <property type="entry name" value="4FE4S_FER_2"/>
    <property type="match status" value="1"/>
</dbReference>
<dbReference type="Pfam" id="PF13484">
    <property type="entry name" value="Fer4_16"/>
    <property type="match status" value="1"/>
</dbReference>
<dbReference type="HAMAP" id="MF_00916">
    <property type="entry name" value="QueG"/>
    <property type="match status" value="1"/>
</dbReference>
<keyword evidence="9" id="KW-0170">Cobalt</keyword>
<feature type="binding site" evidence="9">
    <location>
        <position position="144"/>
    </location>
    <ligand>
        <name>cob(II)alamin</name>
        <dbReference type="ChEBI" id="CHEBI:16304"/>
    </ligand>
</feature>
<dbReference type="InterPro" id="IPR004453">
    <property type="entry name" value="QueG"/>
</dbReference>
<feature type="binding site" evidence="9">
    <location>
        <position position="208"/>
    </location>
    <ligand>
        <name>[4Fe-4S] cluster</name>
        <dbReference type="ChEBI" id="CHEBI:49883"/>
        <label>2</label>
    </ligand>
</feature>
<comment type="function">
    <text evidence="9">Catalyzes the conversion of epoxyqueuosine (oQ) to queuosine (Q), which is a hypermodified base found in the wobble positions of tRNA(Asp), tRNA(Asn), tRNA(His) and tRNA(Tyr).</text>
</comment>
<comment type="catalytic activity">
    <reaction evidence="9">
        <text>epoxyqueuosine(34) in tRNA + AH2 = queuosine(34) in tRNA + A + H2O</text>
        <dbReference type="Rhea" id="RHEA:32159"/>
        <dbReference type="Rhea" id="RHEA-COMP:18571"/>
        <dbReference type="Rhea" id="RHEA-COMP:18582"/>
        <dbReference type="ChEBI" id="CHEBI:13193"/>
        <dbReference type="ChEBI" id="CHEBI:15377"/>
        <dbReference type="ChEBI" id="CHEBI:17499"/>
        <dbReference type="ChEBI" id="CHEBI:194431"/>
        <dbReference type="ChEBI" id="CHEBI:194443"/>
        <dbReference type="EC" id="1.17.99.6"/>
    </reaction>
</comment>
<evidence type="ECO:0000313" key="12">
    <source>
        <dbReference type="Proteomes" id="UP000613113"/>
    </source>
</evidence>
<dbReference type="Gene3D" id="3.30.70.20">
    <property type="match status" value="1"/>
</dbReference>
<dbReference type="Pfam" id="PF08331">
    <property type="entry name" value="QueG_DUF1730"/>
    <property type="match status" value="1"/>
</dbReference>
<feature type="binding site" evidence="9">
    <location>
        <position position="251"/>
    </location>
    <ligand>
        <name>[4Fe-4S] cluster</name>
        <dbReference type="ChEBI" id="CHEBI:49883"/>
        <label>2</label>
    </ligand>
</feature>
<feature type="binding site" evidence="9">
    <location>
        <position position="224"/>
    </location>
    <ligand>
        <name>[4Fe-4S] cluster</name>
        <dbReference type="ChEBI" id="CHEBI:49883"/>
        <label>2</label>
    </ligand>
</feature>
<dbReference type="Proteomes" id="UP000613113">
    <property type="component" value="Unassembled WGS sequence"/>
</dbReference>
<keyword evidence="9" id="KW-0846">Cobalamin</keyword>
<keyword evidence="1 9" id="KW-0004">4Fe-4S</keyword>
<dbReference type="PANTHER" id="PTHR30002">
    <property type="entry name" value="EPOXYQUEUOSINE REDUCTASE"/>
    <property type="match status" value="1"/>
</dbReference>
<comment type="similarity">
    <text evidence="9">Belongs to the QueG family.</text>
</comment>
<evidence type="ECO:0000256" key="6">
    <source>
        <dbReference type="ARBA" id="ARBA00023002"/>
    </source>
</evidence>
<evidence type="ECO:0000256" key="4">
    <source>
        <dbReference type="ARBA" id="ARBA00022723"/>
    </source>
</evidence>
<keyword evidence="3 9" id="KW-0819">tRNA processing</keyword>
<proteinExistence type="inferred from homology"/>
<feature type="binding site" evidence="9">
    <location>
        <position position="65"/>
    </location>
    <ligand>
        <name>cob(II)alamin</name>
        <dbReference type="ChEBI" id="CHEBI:16304"/>
    </ligand>
</feature>
<evidence type="ECO:0000256" key="8">
    <source>
        <dbReference type="ARBA" id="ARBA00023014"/>
    </source>
</evidence>
<gene>
    <name evidence="9 11" type="primary">queG</name>
    <name evidence="11" type="ORF">H8K27_15295</name>
</gene>
<reference evidence="11 12" key="1">
    <citation type="submission" date="2020-08" db="EMBL/GenBank/DDBJ databases">
        <title>Novel species isolated from subtropical streams in China.</title>
        <authorList>
            <person name="Lu H."/>
        </authorList>
    </citation>
    <scope>NUCLEOTIDE SEQUENCE [LARGE SCALE GENOMIC DNA]</scope>
    <source>
        <strain evidence="11 12">FT31W</strain>
    </source>
</reference>
<evidence type="ECO:0000256" key="3">
    <source>
        <dbReference type="ARBA" id="ARBA00022694"/>
    </source>
</evidence>
<keyword evidence="6 9" id="KW-0560">Oxidoreductase</keyword>
<feature type="binding site" evidence="9">
    <location>
        <position position="198"/>
    </location>
    <ligand>
        <name>[4Fe-4S] cluster</name>
        <dbReference type="ChEBI" id="CHEBI:49883"/>
        <label>1</label>
    </ligand>
</feature>
<evidence type="ECO:0000256" key="5">
    <source>
        <dbReference type="ARBA" id="ARBA00022785"/>
    </source>
</evidence>
<keyword evidence="5 9" id="KW-0671">Queuosine biosynthesis</keyword>
<dbReference type="RefSeq" id="WP_186864043.1">
    <property type="nucleotide sequence ID" value="NZ_JACOGC010000008.1"/>
</dbReference>
<dbReference type="EMBL" id="JACOGC010000008">
    <property type="protein sequence ID" value="MBC3886492.1"/>
    <property type="molecule type" value="Genomic_DNA"/>
</dbReference>
<keyword evidence="8 9" id="KW-0411">Iron-sulfur</keyword>
<keyword evidence="2 9" id="KW-0963">Cytoplasm</keyword>
<evidence type="ECO:0000256" key="1">
    <source>
        <dbReference type="ARBA" id="ARBA00022485"/>
    </source>
</evidence>
<feature type="binding site" evidence="9">
    <location>
        <position position="204"/>
    </location>
    <ligand>
        <name>[4Fe-4S] cluster</name>
        <dbReference type="ChEBI" id="CHEBI:49883"/>
        <label>1</label>
    </ligand>
</feature>
<name>A0ABR6YRG2_9BURK</name>
<comment type="caution">
    <text evidence="9">Lacks conserved residue(s) required for the propagation of feature annotation.</text>
</comment>
<comment type="cofactor">
    <cofactor evidence="9">
        <name>cob(II)alamin</name>
        <dbReference type="ChEBI" id="CHEBI:16304"/>
    </cofactor>
</comment>
<feature type="binding site" evidence="9">
    <location>
        <position position="254"/>
    </location>
    <ligand>
        <name>[4Fe-4S] cluster</name>
        <dbReference type="ChEBI" id="CHEBI:49883"/>
        <label>2</label>
    </ligand>
</feature>
<protein>
    <recommendedName>
        <fullName evidence="9">Epoxyqueuosine reductase</fullName>
        <ecNumber evidence="9">1.17.99.6</ecNumber>
    </recommendedName>
    <alternativeName>
        <fullName evidence="9">Queuosine biosynthesis protein QueG</fullName>
    </alternativeName>
</protein>
<accession>A0ABR6YRG2</accession>
<keyword evidence="12" id="KW-1185">Reference proteome</keyword>
<dbReference type="InterPro" id="IPR017896">
    <property type="entry name" value="4Fe4S_Fe-S-bd"/>
</dbReference>
<feature type="domain" description="4Fe-4S ferredoxin-type" evidence="10">
    <location>
        <begin position="186"/>
        <end position="218"/>
    </location>
</feature>
<dbReference type="PROSITE" id="PS00198">
    <property type="entry name" value="4FE4S_FER_1"/>
    <property type="match status" value="1"/>
</dbReference>
<feature type="binding site" evidence="9">
    <location>
        <position position="258"/>
    </location>
    <ligand>
        <name>[4Fe-4S] cluster</name>
        <dbReference type="ChEBI" id="CHEBI:49883"/>
        <label>1</label>
    </ligand>
</feature>
<sequence length="376" mass="41698">MNPDVDTQALAQLAAQIKDWGRELGFAEVRIADIDLSQAEAGLQRWLDAGYHGEMAYMAAHGTKRSRPAELVPGTVRVISARMNYLSPAAGWREAEQRHRADTAVISIYARGRDYHKVLRTRLQQLADRIRQSAGEFGYRVFTDSAPVMEVALAEKAGLGWRGKHTLLLSREAGSMFFLGEILVDIPLPVDAPTGHHCGQCSACMDVCPTQAIVAPYQVDARRCISYLTIELHGSIPLELRPLIGNRVYGCDDCQLCCPWNKFAQSAAVDDFAVRHGLDSARMVHLFGWSEEQFLRMMEGSPIRRIGHERWLRNLAVGLGNAAVTLRGDAEMIAALQARLSHPSALVREHVQWALMQHGGQYGLSEPDAHQPEART</sequence>
<comment type="pathway">
    <text evidence="9">tRNA modification; tRNA-queuosine biosynthesis.</text>
</comment>
<feature type="binding site" evidence="9">
    <location>
        <position position="168"/>
    </location>
    <ligand>
        <name>cob(II)alamin</name>
        <dbReference type="ChEBI" id="CHEBI:16304"/>
    </ligand>
</feature>
<dbReference type="InterPro" id="IPR013542">
    <property type="entry name" value="QueG_DUF1730"/>
</dbReference>
<dbReference type="NCBIfam" id="TIGR00276">
    <property type="entry name" value="tRNA epoxyqueuosine(34) reductase QueG"/>
    <property type="match status" value="1"/>
</dbReference>
<evidence type="ECO:0000313" key="11">
    <source>
        <dbReference type="EMBL" id="MBC3886492.1"/>
    </source>
</evidence>
<dbReference type="InterPro" id="IPR017900">
    <property type="entry name" value="4Fe4S_Fe_S_CS"/>
</dbReference>
<dbReference type="PANTHER" id="PTHR30002:SF4">
    <property type="entry name" value="EPOXYQUEUOSINE REDUCTASE"/>
    <property type="match status" value="1"/>
</dbReference>
<comment type="caution">
    <text evidence="11">The sequence shown here is derived from an EMBL/GenBank/DDBJ whole genome shotgun (WGS) entry which is preliminary data.</text>
</comment>
<evidence type="ECO:0000256" key="2">
    <source>
        <dbReference type="ARBA" id="ARBA00022490"/>
    </source>
</evidence>
<dbReference type="SUPFAM" id="SSF46548">
    <property type="entry name" value="alpha-helical ferredoxin"/>
    <property type="match status" value="1"/>
</dbReference>
<dbReference type="GO" id="GO:0052693">
    <property type="term" value="F:epoxyqueuosine reductase activity"/>
    <property type="evidence" value="ECO:0007669"/>
    <property type="project" value="UniProtKB-EC"/>
</dbReference>
<feature type="binding site" evidence="9">
    <location>
        <position position="201"/>
    </location>
    <ligand>
        <name>[4Fe-4S] cluster</name>
        <dbReference type="ChEBI" id="CHEBI:49883"/>
        <label>1</label>
    </ligand>
</feature>
<comment type="subunit">
    <text evidence="9">Monomer.</text>
</comment>
<feature type="binding site" evidence="9">
    <location>
        <position position="226"/>
    </location>
    <ligand>
        <name>cob(II)alamin</name>
        <dbReference type="ChEBI" id="CHEBI:16304"/>
    </ligand>
</feature>
<dbReference type="EC" id="1.17.99.6" evidence="9"/>
<evidence type="ECO:0000256" key="7">
    <source>
        <dbReference type="ARBA" id="ARBA00023004"/>
    </source>
</evidence>
<comment type="cofactor">
    <cofactor evidence="9">
        <name>[4Fe-4S] cluster</name>
        <dbReference type="ChEBI" id="CHEBI:49883"/>
    </cofactor>
    <text evidence="9">Binds 2 [4Fe-4S] clusters per monomer.</text>
</comment>
<keyword evidence="7 9" id="KW-0408">Iron</keyword>
<comment type="subcellular location">
    <subcellularLocation>
        <location evidence="9">Cytoplasm</location>
    </subcellularLocation>
</comment>
<feature type="binding site" evidence="9">
    <location>
        <position position="179"/>
    </location>
    <ligand>
        <name>cob(II)alamin</name>
        <dbReference type="ChEBI" id="CHEBI:16304"/>
    </ligand>
</feature>